<gene>
    <name evidence="1" type="ORF">C7380_10433</name>
</gene>
<protein>
    <submittedName>
        <fullName evidence="1">Uncharacterized protein</fullName>
    </submittedName>
</protein>
<accession>A0AA45HJ41</accession>
<reference evidence="1 2" key="1">
    <citation type="submission" date="2018-05" db="EMBL/GenBank/DDBJ databases">
        <title>Genomic Encyclopedia of Type Strains, Phase IV (KMG-IV): sequencing the most valuable type-strain genomes for metagenomic binning, comparative biology and taxonomic classification.</title>
        <authorList>
            <person name="Goeker M."/>
        </authorList>
    </citation>
    <scope>NUCLEOTIDE SEQUENCE [LARGE SCALE GENOMIC DNA]</scope>
    <source>
        <strain evidence="1 2">DSM 24906</strain>
    </source>
</reference>
<dbReference type="AlphaFoldDB" id="A0AA45HJ41"/>
<organism evidence="1 2">
    <name type="scientific">Oceanotoga teriensis</name>
    <dbReference type="NCBI Taxonomy" id="515440"/>
    <lineage>
        <taxon>Bacteria</taxon>
        <taxon>Thermotogati</taxon>
        <taxon>Thermotogota</taxon>
        <taxon>Thermotogae</taxon>
        <taxon>Petrotogales</taxon>
        <taxon>Petrotogaceae</taxon>
        <taxon>Oceanotoga</taxon>
    </lineage>
</organism>
<dbReference type="Proteomes" id="UP000245921">
    <property type="component" value="Unassembled WGS sequence"/>
</dbReference>
<evidence type="ECO:0000313" key="2">
    <source>
        <dbReference type="Proteomes" id="UP000245921"/>
    </source>
</evidence>
<name>A0AA45HJ41_9BACT</name>
<comment type="caution">
    <text evidence="1">The sequence shown here is derived from an EMBL/GenBank/DDBJ whole genome shotgun (WGS) entry which is preliminary data.</text>
</comment>
<keyword evidence="2" id="KW-1185">Reference proteome</keyword>
<sequence>MKKIMLILILLISIMSFSNVDISGTTEIFYNFRPSSGLSSDVGLWLDRVGLTAQSDDYYARFYLTNQDKGGSIGPNQFYFDQLYGIYSIKDLDIFFGRKRYRDFTFQLGNYSLSEEMKHGGDTFVSIQKDLGMGLNTKYGTFYTVTNPSSPLIASFLFNAEYKDIKSSLYLENIKKNDEDKIQGKISTRNRVKFGDIQISNAFGYNLYNKTTKEGTITSVLFSGRINFMDFGFILETDITDMKNPVYLGEIEYKNDNSLKAVANIIYKSGDTNKDGFLDELDKHWKTAYWVEYDITNNINLQAKLTFENKNAEDKEPMIQVKFKWSF</sequence>
<dbReference type="EMBL" id="QGGI01000004">
    <property type="protein sequence ID" value="PWJ95619.1"/>
    <property type="molecule type" value="Genomic_DNA"/>
</dbReference>
<dbReference type="RefSeq" id="WP_109604158.1">
    <property type="nucleotide sequence ID" value="NZ_QGGI01000004.1"/>
</dbReference>
<evidence type="ECO:0000313" key="1">
    <source>
        <dbReference type="EMBL" id="PWJ95619.1"/>
    </source>
</evidence>
<proteinExistence type="predicted"/>